<name>A0A1D7TJ17_9BACT</name>
<protein>
    <submittedName>
        <fullName evidence="2">FecR domain-containing protein</fullName>
    </submittedName>
</protein>
<organism evidence="2 3">
    <name type="scientific">Sulfurospirillum halorespirans DSM 13726</name>
    <dbReference type="NCBI Taxonomy" id="1193502"/>
    <lineage>
        <taxon>Bacteria</taxon>
        <taxon>Pseudomonadati</taxon>
        <taxon>Campylobacterota</taxon>
        <taxon>Epsilonproteobacteria</taxon>
        <taxon>Campylobacterales</taxon>
        <taxon>Sulfurospirillaceae</taxon>
        <taxon>Sulfurospirillum</taxon>
    </lineage>
</organism>
<accession>A0A1D7TJ17</accession>
<dbReference type="PANTHER" id="PTHR38731">
    <property type="entry name" value="LIPL45-RELATED LIPOPROTEIN-RELATED"/>
    <property type="match status" value="1"/>
</dbReference>
<keyword evidence="3" id="KW-1185">Reference proteome</keyword>
<dbReference type="Proteomes" id="UP000094609">
    <property type="component" value="Chromosome"/>
</dbReference>
<dbReference type="EMBL" id="CP017111">
    <property type="protein sequence ID" value="AOO65018.1"/>
    <property type="molecule type" value="Genomic_DNA"/>
</dbReference>
<dbReference type="STRING" id="1193502.SHALO_1240"/>
<gene>
    <name evidence="2" type="ORF">SHALO_1240</name>
</gene>
<dbReference type="PATRIC" id="fig|1193502.14.peg.1258"/>
<evidence type="ECO:0000313" key="3">
    <source>
        <dbReference type="Proteomes" id="UP000094609"/>
    </source>
</evidence>
<dbReference type="InterPro" id="IPR006860">
    <property type="entry name" value="FecR"/>
</dbReference>
<dbReference type="Pfam" id="PF04773">
    <property type="entry name" value="FecR"/>
    <property type="match status" value="1"/>
</dbReference>
<evidence type="ECO:0000313" key="2">
    <source>
        <dbReference type="EMBL" id="AOO65018.1"/>
    </source>
</evidence>
<sequence length="146" mass="15911">MKKYFALGIWFIVTPLLLLASPSVALVKSVQGDVSVTHADHTTVSLKQGDRIFEKDSIKTASNSTIGLVFEDNTLISIGSNAEFLVDEYLFDPANKNVKFKSNLFKGILACKTGLIPKINPDAMEIKAKTATIGIRGTYFVAEAKE</sequence>
<dbReference type="RefSeq" id="WP_069477835.1">
    <property type="nucleotide sequence ID" value="NZ_CP017111.1"/>
</dbReference>
<evidence type="ECO:0000259" key="1">
    <source>
        <dbReference type="Pfam" id="PF04773"/>
    </source>
</evidence>
<dbReference type="PANTHER" id="PTHR38731:SF1">
    <property type="entry name" value="FECR PROTEIN DOMAIN-CONTAINING PROTEIN"/>
    <property type="match status" value="1"/>
</dbReference>
<dbReference type="AlphaFoldDB" id="A0A1D7TJ17"/>
<dbReference type="KEGG" id="shal:SHALO_1240"/>
<reference evidence="3" key="1">
    <citation type="submission" date="2016-08" db="EMBL/GenBank/DDBJ databases">
        <title>Complete genome sequence of the organohalide-respiring Epsilonproteobacterium Sulfurospirillum halorespirans.</title>
        <authorList>
            <person name="Goris T."/>
            <person name="Zimmermann J."/>
            <person name="Schenz B."/>
            <person name="Lemos M."/>
            <person name="Hackermueller J."/>
            <person name="Diekert G."/>
        </authorList>
    </citation>
    <scope>NUCLEOTIDE SEQUENCE [LARGE SCALE GENOMIC DNA]</scope>
    <source>
        <strain>DSM 13726</strain>
        <strain evidence="3">PCE-M2</strain>
    </source>
</reference>
<feature type="domain" description="FecR protein" evidence="1">
    <location>
        <begin position="56"/>
        <end position="143"/>
    </location>
</feature>
<proteinExistence type="predicted"/>